<reference evidence="1 2" key="1">
    <citation type="submission" date="2020-10" db="EMBL/GenBank/DDBJ databases">
        <title>Wide distribution of Phycisphaera-like planctomycetes from WD2101 soil group in peatlands and genome analysis of the first cultivated representative.</title>
        <authorList>
            <person name="Dedysh S.N."/>
            <person name="Beletsky A.V."/>
            <person name="Ivanova A."/>
            <person name="Kulichevskaya I.S."/>
            <person name="Suzina N.E."/>
            <person name="Philippov D.A."/>
            <person name="Rakitin A.L."/>
            <person name="Mardanov A.V."/>
            <person name="Ravin N.V."/>
        </authorList>
    </citation>
    <scope>NUCLEOTIDE SEQUENCE [LARGE SCALE GENOMIC DNA]</scope>
    <source>
        <strain evidence="1 2">M1803</strain>
    </source>
</reference>
<keyword evidence="2" id="KW-1185">Reference proteome</keyword>
<dbReference type="PROSITE" id="PS51318">
    <property type="entry name" value="TAT"/>
    <property type="match status" value="1"/>
</dbReference>
<name>A0A7M2WX03_9BACT</name>
<protein>
    <submittedName>
        <fullName evidence="1">DUF1501 domain-containing protein</fullName>
    </submittedName>
</protein>
<accession>A0A7M2WX03</accession>
<proteinExistence type="predicted"/>
<dbReference type="Pfam" id="PF07394">
    <property type="entry name" value="DUF1501"/>
    <property type="match status" value="1"/>
</dbReference>
<dbReference type="PANTHER" id="PTHR43737:SF1">
    <property type="entry name" value="DUF1501 DOMAIN-CONTAINING PROTEIN"/>
    <property type="match status" value="1"/>
</dbReference>
<gene>
    <name evidence="1" type="ORF">IPV69_26705</name>
</gene>
<dbReference type="Gene3D" id="3.40.720.10">
    <property type="entry name" value="Alkaline Phosphatase, subunit A"/>
    <property type="match status" value="1"/>
</dbReference>
<organism evidence="1 2">
    <name type="scientific">Humisphaera borealis</name>
    <dbReference type="NCBI Taxonomy" id="2807512"/>
    <lineage>
        <taxon>Bacteria</taxon>
        <taxon>Pseudomonadati</taxon>
        <taxon>Planctomycetota</taxon>
        <taxon>Phycisphaerae</taxon>
        <taxon>Tepidisphaerales</taxon>
        <taxon>Tepidisphaeraceae</taxon>
        <taxon>Humisphaera</taxon>
    </lineage>
</organism>
<evidence type="ECO:0000313" key="2">
    <source>
        <dbReference type="Proteomes" id="UP000593765"/>
    </source>
</evidence>
<dbReference type="SUPFAM" id="SSF53649">
    <property type="entry name" value="Alkaline phosphatase-like"/>
    <property type="match status" value="1"/>
</dbReference>
<dbReference type="InterPro" id="IPR010869">
    <property type="entry name" value="DUF1501"/>
</dbReference>
<evidence type="ECO:0000313" key="1">
    <source>
        <dbReference type="EMBL" id="QOV89732.1"/>
    </source>
</evidence>
<dbReference type="InterPro" id="IPR006311">
    <property type="entry name" value="TAT_signal"/>
</dbReference>
<dbReference type="InterPro" id="IPR017850">
    <property type="entry name" value="Alkaline_phosphatase_core_sf"/>
</dbReference>
<dbReference type="KEGG" id="hbs:IPV69_26705"/>
<dbReference type="Proteomes" id="UP000593765">
    <property type="component" value="Chromosome"/>
</dbReference>
<dbReference type="RefSeq" id="WP_206292789.1">
    <property type="nucleotide sequence ID" value="NZ_CP063458.1"/>
</dbReference>
<dbReference type="AlphaFoldDB" id="A0A7M2WX03"/>
<dbReference type="EMBL" id="CP063458">
    <property type="protein sequence ID" value="QOV89732.1"/>
    <property type="molecule type" value="Genomic_DNA"/>
</dbReference>
<dbReference type="PANTHER" id="PTHR43737">
    <property type="entry name" value="BLL7424 PROTEIN"/>
    <property type="match status" value="1"/>
</dbReference>
<sequence>MHPIDEALQLATRRQFLRRSGLGFGGAALAGLLAGDGYSATSADGSPSLRIDPASPRQPHFAARAKRVIYLHMIGAPSQLDLFDPKPELQKRSGEPCPAELLEGKRFAFIGGKMTLAGSRFKFANHGKSGQTFSELLPSLATVADDIAVVRSVHTDEINHAPAQLFMHTGFGRGGRPGFGSWVTYGLGSENQNLPAYVVLLSGPLGGAGTSLWGSGFLPSVYQGIQFRNSGDPVLYLGNPAGQTAANRRRILDAVKGLNEHHLQQVADPEIATRIAQYEMAFKMQTSVPDLMDISREPKEVLESYGAQPGKASFAGNCLLARRLVERGVRVVELYDSDWDHHGSIATRLPAKCKDVDRPMAALIKDLKRLGMFDDTLVIWGSEFGRTPLAQGIDGDGKATSPGRDHHKDAFTCWLAGGGVKGGISFGKTDPFGFAPAENPVHVHDLNATVLHLLGIDHEKLTYKYQGREFRLTDVHGVVQKPLLA</sequence>